<dbReference type="EMBL" id="JAYWIO010000008">
    <property type="protein sequence ID" value="KAK7243640.1"/>
    <property type="molecule type" value="Genomic_DNA"/>
</dbReference>
<keyword evidence="3" id="KW-1185">Reference proteome</keyword>
<feature type="domain" description="RNase H type-1" evidence="1">
    <location>
        <begin position="117"/>
        <end position="237"/>
    </location>
</feature>
<dbReference type="InterPro" id="IPR052929">
    <property type="entry name" value="RNase_H-like_EbsB-rel"/>
</dbReference>
<evidence type="ECO:0000259" key="1">
    <source>
        <dbReference type="Pfam" id="PF13456"/>
    </source>
</evidence>
<dbReference type="InterPro" id="IPR002156">
    <property type="entry name" value="RNaseH_domain"/>
</dbReference>
<dbReference type="Proteomes" id="UP001372338">
    <property type="component" value="Unassembled WGS sequence"/>
</dbReference>
<organism evidence="2 3">
    <name type="scientific">Crotalaria pallida</name>
    <name type="common">Smooth rattlebox</name>
    <name type="synonym">Crotalaria striata</name>
    <dbReference type="NCBI Taxonomy" id="3830"/>
    <lineage>
        <taxon>Eukaryota</taxon>
        <taxon>Viridiplantae</taxon>
        <taxon>Streptophyta</taxon>
        <taxon>Embryophyta</taxon>
        <taxon>Tracheophyta</taxon>
        <taxon>Spermatophyta</taxon>
        <taxon>Magnoliopsida</taxon>
        <taxon>eudicotyledons</taxon>
        <taxon>Gunneridae</taxon>
        <taxon>Pentapetalae</taxon>
        <taxon>rosids</taxon>
        <taxon>fabids</taxon>
        <taxon>Fabales</taxon>
        <taxon>Fabaceae</taxon>
        <taxon>Papilionoideae</taxon>
        <taxon>50 kb inversion clade</taxon>
        <taxon>genistoids sensu lato</taxon>
        <taxon>core genistoids</taxon>
        <taxon>Crotalarieae</taxon>
        <taxon>Crotalaria</taxon>
    </lineage>
</organism>
<name>A0AAN9E4Q9_CROPI</name>
<evidence type="ECO:0000313" key="3">
    <source>
        <dbReference type="Proteomes" id="UP001372338"/>
    </source>
</evidence>
<protein>
    <recommendedName>
        <fullName evidence="1">RNase H type-1 domain-containing protein</fullName>
    </recommendedName>
</protein>
<comment type="caution">
    <text evidence="2">The sequence shown here is derived from an EMBL/GenBank/DDBJ whole genome shotgun (WGS) entry which is preliminary data.</text>
</comment>
<dbReference type="PANTHER" id="PTHR47074">
    <property type="entry name" value="BNAC02G40300D PROTEIN"/>
    <property type="match status" value="1"/>
</dbReference>
<dbReference type="SUPFAM" id="SSF53098">
    <property type="entry name" value="Ribonuclease H-like"/>
    <property type="match status" value="1"/>
</dbReference>
<dbReference type="InterPro" id="IPR044730">
    <property type="entry name" value="RNase_H-like_dom_plant"/>
</dbReference>
<dbReference type="Pfam" id="PF13456">
    <property type="entry name" value="RVT_3"/>
    <property type="match status" value="1"/>
</dbReference>
<dbReference type="GO" id="GO:0003676">
    <property type="term" value="F:nucleic acid binding"/>
    <property type="evidence" value="ECO:0007669"/>
    <property type="project" value="InterPro"/>
</dbReference>
<dbReference type="PANTHER" id="PTHR47074:SF11">
    <property type="entry name" value="REVERSE TRANSCRIPTASE-LIKE PROTEIN"/>
    <property type="match status" value="1"/>
</dbReference>
<dbReference type="GO" id="GO:0004523">
    <property type="term" value="F:RNA-DNA hybrid ribonuclease activity"/>
    <property type="evidence" value="ECO:0007669"/>
    <property type="project" value="InterPro"/>
</dbReference>
<sequence>MLEFENLIECEMRIDDGKFSSHFLAEESSFRQLRGHICHTKVMIRKESTVSSGLVLDLIYAIWWRRNKWVHDGIWQTFPSTLDYASGLAVPIETKSQIGPNQTAEDNVIKGVFHVSCDASLKKGIGLGVGFVVQNENGEFMAAATEVFDAVMDATVAEALALRWAMEVLTDIDITHASIFTDCQYIAKAWTHQSHGFSYLDEIISDCRDIASNFAYVQVLFRPRSLNVCADTLAKKAAPDFLKHFFVPDSQLVSPNN</sequence>
<evidence type="ECO:0000313" key="2">
    <source>
        <dbReference type="EMBL" id="KAK7243640.1"/>
    </source>
</evidence>
<gene>
    <name evidence="2" type="ORF">RIF29_38446</name>
</gene>
<dbReference type="Gene3D" id="3.30.420.10">
    <property type="entry name" value="Ribonuclease H-like superfamily/Ribonuclease H"/>
    <property type="match status" value="1"/>
</dbReference>
<accession>A0AAN9E4Q9</accession>
<dbReference type="AlphaFoldDB" id="A0AAN9E4Q9"/>
<dbReference type="InterPro" id="IPR012337">
    <property type="entry name" value="RNaseH-like_sf"/>
</dbReference>
<dbReference type="InterPro" id="IPR036397">
    <property type="entry name" value="RNaseH_sf"/>
</dbReference>
<proteinExistence type="predicted"/>
<reference evidence="2 3" key="1">
    <citation type="submission" date="2024-01" db="EMBL/GenBank/DDBJ databases">
        <title>The genomes of 5 underutilized Papilionoideae crops provide insights into root nodulation and disease resistanc.</title>
        <authorList>
            <person name="Yuan L."/>
        </authorList>
    </citation>
    <scope>NUCLEOTIDE SEQUENCE [LARGE SCALE GENOMIC DNA]</scope>
    <source>
        <strain evidence="2">ZHUSHIDOU_FW_LH</strain>
        <tissue evidence="2">Leaf</tissue>
    </source>
</reference>
<dbReference type="CDD" id="cd06222">
    <property type="entry name" value="RNase_H_like"/>
    <property type="match status" value="1"/>
</dbReference>